<comment type="subcellular location">
    <subcellularLocation>
        <location evidence="2">Cell inner membrane</location>
        <topology evidence="2">Multi-pass membrane protein</topology>
    </subcellularLocation>
    <subcellularLocation>
        <location evidence="10">Cell membrane</location>
        <topology evidence="10">Multi-pass membrane protein</topology>
    </subcellularLocation>
</comment>
<reference evidence="12" key="1">
    <citation type="journal article" date="2014" name="Int. J. Syst. Evol. Microbiol.">
        <title>Complete genome sequence of Corynebacterium casei LMG S-19264T (=DSM 44701T), isolated from a smear-ripened cheese.</title>
        <authorList>
            <consortium name="US DOE Joint Genome Institute (JGI-PGF)"/>
            <person name="Walter F."/>
            <person name="Albersmeier A."/>
            <person name="Kalinowski J."/>
            <person name="Ruckert C."/>
        </authorList>
    </citation>
    <scope>NUCLEOTIDE SEQUENCE</scope>
    <source>
        <strain evidence="12">CGMCC 1.15320</strain>
    </source>
</reference>
<comment type="function">
    <text evidence="1">Part of the binding-protein-dependent transport system for glutamine; probably responsible for the translocation of the substrate across the membrane.</text>
</comment>
<evidence type="ECO:0000256" key="9">
    <source>
        <dbReference type="ARBA" id="ARBA00023136"/>
    </source>
</evidence>
<dbReference type="Proteomes" id="UP000636264">
    <property type="component" value="Unassembled WGS sequence"/>
</dbReference>
<dbReference type="PANTHER" id="PTHR30614:SF20">
    <property type="entry name" value="GLUTAMINE TRANSPORT SYSTEM PERMEASE PROTEIN GLNP"/>
    <property type="match status" value="1"/>
</dbReference>
<evidence type="ECO:0000256" key="7">
    <source>
        <dbReference type="ARBA" id="ARBA00022970"/>
    </source>
</evidence>
<dbReference type="GO" id="GO:0006865">
    <property type="term" value="P:amino acid transport"/>
    <property type="evidence" value="ECO:0007669"/>
    <property type="project" value="UniProtKB-KW"/>
</dbReference>
<dbReference type="PROSITE" id="PS50928">
    <property type="entry name" value="ABC_TM1"/>
    <property type="match status" value="1"/>
</dbReference>
<accession>A0A916S0H2</accession>
<keyword evidence="5" id="KW-1003">Cell membrane</keyword>
<feature type="transmembrane region" description="Helical" evidence="10">
    <location>
        <begin position="72"/>
        <end position="101"/>
    </location>
</feature>
<keyword evidence="9 10" id="KW-0472">Membrane</keyword>
<keyword evidence="7" id="KW-0029">Amino-acid transport</keyword>
<dbReference type="PANTHER" id="PTHR30614">
    <property type="entry name" value="MEMBRANE COMPONENT OF AMINO ACID ABC TRANSPORTER"/>
    <property type="match status" value="1"/>
</dbReference>
<proteinExistence type="inferred from homology"/>
<dbReference type="GO" id="GO:0043190">
    <property type="term" value="C:ATP-binding cassette (ABC) transporter complex"/>
    <property type="evidence" value="ECO:0007669"/>
    <property type="project" value="InterPro"/>
</dbReference>
<feature type="domain" description="ABC transmembrane type-1" evidence="11">
    <location>
        <begin position="23"/>
        <end position="210"/>
    </location>
</feature>
<evidence type="ECO:0000259" key="11">
    <source>
        <dbReference type="PROSITE" id="PS50928"/>
    </source>
</evidence>
<evidence type="ECO:0000256" key="4">
    <source>
        <dbReference type="ARBA" id="ARBA00022448"/>
    </source>
</evidence>
<dbReference type="RefSeq" id="WP_188722562.1">
    <property type="nucleotide sequence ID" value="NZ_BMIF01000015.1"/>
</dbReference>
<dbReference type="Gene3D" id="1.10.3720.10">
    <property type="entry name" value="MetI-like"/>
    <property type="match status" value="1"/>
</dbReference>
<feature type="transmembrane region" description="Helical" evidence="10">
    <location>
        <begin position="192"/>
        <end position="210"/>
    </location>
</feature>
<dbReference type="InterPro" id="IPR000515">
    <property type="entry name" value="MetI-like"/>
</dbReference>
<dbReference type="GO" id="GO:0022857">
    <property type="term" value="F:transmembrane transporter activity"/>
    <property type="evidence" value="ECO:0007669"/>
    <property type="project" value="InterPro"/>
</dbReference>
<reference evidence="12" key="2">
    <citation type="submission" date="2020-09" db="EMBL/GenBank/DDBJ databases">
        <authorList>
            <person name="Sun Q."/>
            <person name="Zhou Y."/>
        </authorList>
    </citation>
    <scope>NUCLEOTIDE SEQUENCE</scope>
    <source>
        <strain evidence="12">CGMCC 1.15320</strain>
    </source>
</reference>
<dbReference type="NCBIfam" id="TIGR01726">
    <property type="entry name" value="HEQRo_perm_3TM"/>
    <property type="match status" value="1"/>
</dbReference>
<keyword evidence="4 10" id="KW-0813">Transport</keyword>
<dbReference type="InterPro" id="IPR010065">
    <property type="entry name" value="AA_ABC_transptr_permease_3TM"/>
</dbReference>
<dbReference type="InterPro" id="IPR035906">
    <property type="entry name" value="MetI-like_sf"/>
</dbReference>
<evidence type="ECO:0000256" key="1">
    <source>
        <dbReference type="ARBA" id="ARBA00003159"/>
    </source>
</evidence>
<comment type="similarity">
    <text evidence="3">Belongs to the binding-protein-dependent transport system permease family. HisMQ subfamily.</text>
</comment>
<sequence>MFLENFFDINAIIYTYPLLLDGFLLTVKLVAVIVPAGIALGTILALIYALGGWFTKAGFILYVDTFRSLPPLVLLVFIFYGLPFLGIQLGSFASAVLALVLNGSSYYAEIVRAGIVAIPKGQWDAGRATGLTRFQTIVYIVLPQAVRNVVGPLLGNTLELTKATSICSVVALPEFLRTAQIAQSHVYNPTPLVFVALVYLILLWPLARLVSRLERGIATH</sequence>
<dbReference type="SUPFAM" id="SSF161098">
    <property type="entry name" value="MetI-like"/>
    <property type="match status" value="1"/>
</dbReference>
<evidence type="ECO:0000256" key="5">
    <source>
        <dbReference type="ARBA" id="ARBA00022475"/>
    </source>
</evidence>
<gene>
    <name evidence="12" type="ORF">GCM10011385_36620</name>
</gene>
<dbReference type="Pfam" id="PF00528">
    <property type="entry name" value="BPD_transp_1"/>
    <property type="match status" value="1"/>
</dbReference>
<feature type="transmembrane region" description="Helical" evidence="10">
    <location>
        <begin position="29"/>
        <end position="51"/>
    </location>
</feature>
<evidence type="ECO:0000256" key="6">
    <source>
        <dbReference type="ARBA" id="ARBA00022692"/>
    </source>
</evidence>
<name>A0A916S0H2_9HYPH</name>
<dbReference type="AlphaFoldDB" id="A0A916S0H2"/>
<evidence type="ECO:0000256" key="8">
    <source>
        <dbReference type="ARBA" id="ARBA00022989"/>
    </source>
</evidence>
<evidence type="ECO:0000256" key="10">
    <source>
        <dbReference type="RuleBase" id="RU363032"/>
    </source>
</evidence>
<organism evidence="12 13">
    <name type="scientific">Nitratireductor aestuarii</name>
    <dbReference type="NCBI Taxonomy" id="1735103"/>
    <lineage>
        <taxon>Bacteria</taxon>
        <taxon>Pseudomonadati</taxon>
        <taxon>Pseudomonadota</taxon>
        <taxon>Alphaproteobacteria</taxon>
        <taxon>Hyphomicrobiales</taxon>
        <taxon>Phyllobacteriaceae</taxon>
        <taxon>Nitratireductor</taxon>
    </lineage>
</organism>
<dbReference type="EMBL" id="BMIF01000015">
    <property type="protein sequence ID" value="GGA79120.1"/>
    <property type="molecule type" value="Genomic_DNA"/>
</dbReference>
<comment type="caution">
    <text evidence="12">The sequence shown here is derived from an EMBL/GenBank/DDBJ whole genome shotgun (WGS) entry which is preliminary data.</text>
</comment>
<dbReference type="CDD" id="cd06261">
    <property type="entry name" value="TM_PBP2"/>
    <property type="match status" value="1"/>
</dbReference>
<protein>
    <submittedName>
        <fullName evidence="12">Polar amino acid ABC transporter permease</fullName>
    </submittedName>
</protein>
<dbReference type="InterPro" id="IPR043429">
    <property type="entry name" value="ArtM/GltK/GlnP/TcyL/YhdX-like"/>
</dbReference>
<keyword evidence="8 10" id="KW-1133">Transmembrane helix</keyword>
<evidence type="ECO:0000313" key="12">
    <source>
        <dbReference type="EMBL" id="GGA79120.1"/>
    </source>
</evidence>
<keyword evidence="6 10" id="KW-0812">Transmembrane</keyword>
<evidence type="ECO:0000256" key="2">
    <source>
        <dbReference type="ARBA" id="ARBA00004429"/>
    </source>
</evidence>
<evidence type="ECO:0000256" key="3">
    <source>
        <dbReference type="ARBA" id="ARBA00010072"/>
    </source>
</evidence>
<evidence type="ECO:0000313" key="13">
    <source>
        <dbReference type="Proteomes" id="UP000636264"/>
    </source>
</evidence>
<keyword evidence="13" id="KW-1185">Reference proteome</keyword>